<keyword evidence="2" id="KW-1185">Reference proteome</keyword>
<proteinExistence type="predicted"/>
<dbReference type="RefSeq" id="WP_054873733.1">
    <property type="nucleotide sequence ID" value="NZ_LKET01000019.1"/>
</dbReference>
<evidence type="ECO:0008006" key="3">
    <source>
        <dbReference type="Google" id="ProtNLM"/>
    </source>
</evidence>
<dbReference type="OrthoDB" id="95576at2"/>
<dbReference type="EMBL" id="LKET01000019">
    <property type="protein sequence ID" value="KPU45819.1"/>
    <property type="molecule type" value="Genomic_DNA"/>
</dbReference>
<sequence>MPSLLDVIKKAGVDAVNANNPVNVLYGEVVSINPLSVNIEQRLTLTADFLIVPESLTRYEIDITHGHQYQDNNGSGSTTRTTQPALAPIVIRTGLQPGDKVILLRMQGGQDYLILDKVVEG</sequence>
<comment type="caution">
    <text evidence="1">The sequence shown here is derived from an EMBL/GenBank/DDBJ whole genome shotgun (WGS) entry which is preliminary data.</text>
</comment>
<evidence type="ECO:0000313" key="2">
    <source>
        <dbReference type="Proteomes" id="UP000050326"/>
    </source>
</evidence>
<dbReference type="Proteomes" id="UP000050326">
    <property type="component" value="Unassembled WGS sequence"/>
</dbReference>
<reference evidence="1 2" key="1">
    <citation type="submission" date="2015-09" db="EMBL/GenBank/DDBJ databases">
        <title>Genome sequence of Oxobacter pfennigii DSM 3222.</title>
        <authorList>
            <person name="Poehlein A."/>
            <person name="Bengelsdorf F.R."/>
            <person name="Schiel-Bengelsdorf B."/>
            <person name="Duerre P."/>
            <person name="Daniel R."/>
        </authorList>
    </citation>
    <scope>NUCLEOTIDE SEQUENCE [LARGE SCALE GENOMIC DNA]</scope>
    <source>
        <strain evidence="1 2">DSM 3222</strain>
    </source>
</reference>
<dbReference type="InterPro" id="IPR022555">
    <property type="entry name" value="DUF2577"/>
</dbReference>
<dbReference type="STRING" id="36849.OXPF_06080"/>
<accession>A0A0P8X4W3</accession>
<evidence type="ECO:0000313" key="1">
    <source>
        <dbReference type="EMBL" id="KPU45819.1"/>
    </source>
</evidence>
<dbReference type="PATRIC" id="fig|36849.3.peg.650"/>
<name>A0A0P8X4W3_9CLOT</name>
<dbReference type="Pfam" id="PF10844">
    <property type="entry name" value="DUF2577"/>
    <property type="match status" value="1"/>
</dbReference>
<gene>
    <name evidence="1" type="ORF">OXPF_06080</name>
</gene>
<dbReference type="AlphaFoldDB" id="A0A0P8X4W3"/>
<protein>
    <recommendedName>
        <fullName evidence="3">DUF2577 domain-containing protein</fullName>
    </recommendedName>
</protein>
<organism evidence="1 2">
    <name type="scientific">Oxobacter pfennigii</name>
    <dbReference type="NCBI Taxonomy" id="36849"/>
    <lineage>
        <taxon>Bacteria</taxon>
        <taxon>Bacillati</taxon>
        <taxon>Bacillota</taxon>
        <taxon>Clostridia</taxon>
        <taxon>Eubacteriales</taxon>
        <taxon>Clostridiaceae</taxon>
        <taxon>Oxobacter</taxon>
    </lineage>
</organism>